<dbReference type="PROSITE" id="PS51352">
    <property type="entry name" value="THIOREDOXIN_2"/>
    <property type="match status" value="1"/>
</dbReference>
<dbReference type="PROSITE" id="PS00194">
    <property type="entry name" value="THIOREDOXIN_1"/>
    <property type="match status" value="1"/>
</dbReference>
<dbReference type="InterPro" id="IPR017937">
    <property type="entry name" value="Thioredoxin_CS"/>
</dbReference>
<accession>A0A1T4R0T4</accession>
<proteinExistence type="predicted"/>
<dbReference type="STRING" id="634771.SAMN04488128_102723"/>
<dbReference type="Gene3D" id="3.40.30.10">
    <property type="entry name" value="Glutaredoxin"/>
    <property type="match status" value="1"/>
</dbReference>
<evidence type="ECO:0000313" key="4">
    <source>
        <dbReference type="Proteomes" id="UP000190367"/>
    </source>
</evidence>
<keyword evidence="1" id="KW-0676">Redox-active center</keyword>
<dbReference type="GO" id="GO:0045454">
    <property type="term" value="P:cell redox homeostasis"/>
    <property type="evidence" value="ECO:0007669"/>
    <property type="project" value="TreeGrafter"/>
</dbReference>
<dbReference type="EMBL" id="FUWZ01000002">
    <property type="protein sequence ID" value="SKA09466.1"/>
    <property type="molecule type" value="Genomic_DNA"/>
</dbReference>
<dbReference type="GO" id="GO:0015035">
    <property type="term" value="F:protein-disulfide reductase activity"/>
    <property type="evidence" value="ECO:0007669"/>
    <property type="project" value="TreeGrafter"/>
</dbReference>
<keyword evidence="4" id="KW-1185">Reference proteome</keyword>
<dbReference type="InterPro" id="IPR012336">
    <property type="entry name" value="Thioredoxin-like_fold"/>
</dbReference>
<evidence type="ECO:0000259" key="2">
    <source>
        <dbReference type="PROSITE" id="PS51352"/>
    </source>
</evidence>
<name>A0A1T4R0T4_9BACT</name>
<dbReference type="Proteomes" id="UP000190367">
    <property type="component" value="Unassembled WGS sequence"/>
</dbReference>
<evidence type="ECO:0000256" key="1">
    <source>
        <dbReference type="ARBA" id="ARBA00023284"/>
    </source>
</evidence>
<gene>
    <name evidence="3" type="ORF">SAMN04488128_102723</name>
</gene>
<sequence length="412" mass="46759">MNRPEVAVPPGLTLIFMKKILSILCLLVALKARAQEEIAFNNAAWQATLEQAAKENKLIFLDCYTSWCAPCKWMEKNVFNVPEVYNYYNQHFLNTKQDMEKGDGVELRKKYNVQSFPTYLFINGKGEVVHRTGSRMSAEEFLEEGRMATDPDRSMSSLSARYNAGERSIPFLLNYYLAVARSDRRTAEKIGTELSEKVAEADLNSPLGWKIIKNIARSGDDRLGKYYLANQAQFASYAGQQERDALTDRLVSGTLYPKIYNKDEKGFFEGLQHFKQSASPDRQKQAVMLEAEWYQQQGNAKAYVKLTDKAMKGILKADAEKLSFLARRLNGKREADPKTAAFLPQAYKMSKKAVALEPEEYSIQSTFGWVCLTLKKKQEGLTAARKARLLADAETSKIQKLAQELVDELEKL</sequence>
<reference evidence="4" key="1">
    <citation type="submission" date="2017-02" db="EMBL/GenBank/DDBJ databases">
        <authorList>
            <person name="Varghese N."/>
            <person name="Submissions S."/>
        </authorList>
    </citation>
    <scope>NUCLEOTIDE SEQUENCE [LARGE SCALE GENOMIC DNA]</scope>
    <source>
        <strain evidence="4">DSM 22224</strain>
    </source>
</reference>
<protein>
    <submittedName>
        <fullName evidence="3">Thioredoxin-like</fullName>
    </submittedName>
</protein>
<organism evidence="3 4">
    <name type="scientific">Chitinophaga eiseniae</name>
    <dbReference type="NCBI Taxonomy" id="634771"/>
    <lineage>
        <taxon>Bacteria</taxon>
        <taxon>Pseudomonadati</taxon>
        <taxon>Bacteroidota</taxon>
        <taxon>Chitinophagia</taxon>
        <taxon>Chitinophagales</taxon>
        <taxon>Chitinophagaceae</taxon>
        <taxon>Chitinophaga</taxon>
    </lineage>
</organism>
<dbReference type="InterPro" id="IPR036249">
    <property type="entry name" value="Thioredoxin-like_sf"/>
</dbReference>
<dbReference type="PANTHER" id="PTHR32234">
    <property type="entry name" value="THIOL:DISULFIDE INTERCHANGE PROTEIN DSBD"/>
    <property type="match status" value="1"/>
</dbReference>
<feature type="domain" description="Thioredoxin" evidence="2">
    <location>
        <begin position="26"/>
        <end position="150"/>
    </location>
</feature>
<dbReference type="PANTHER" id="PTHR32234:SF0">
    <property type="entry name" value="THIOL:DISULFIDE INTERCHANGE PROTEIN DSBD"/>
    <property type="match status" value="1"/>
</dbReference>
<dbReference type="AlphaFoldDB" id="A0A1T4R0T4"/>
<dbReference type="Pfam" id="PF13098">
    <property type="entry name" value="Thioredoxin_2"/>
    <property type="match status" value="1"/>
</dbReference>
<evidence type="ECO:0000313" key="3">
    <source>
        <dbReference type="EMBL" id="SKA09466.1"/>
    </source>
</evidence>
<dbReference type="SUPFAM" id="SSF52833">
    <property type="entry name" value="Thioredoxin-like"/>
    <property type="match status" value="1"/>
</dbReference>
<dbReference type="InterPro" id="IPR013766">
    <property type="entry name" value="Thioredoxin_domain"/>
</dbReference>